<dbReference type="GO" id="GO:0010906">
    <property type="term" value="P:regulation of glucose metabolic process"/>
    <property type="evidence" value="ECO:0007669"/>
    <property type="project" value="TreeGrafter"/>
</dbReference>
<protein>
    <recommendedName>
        <fullName evidence="1">Protein-serine/threonine kinase</fullName>
        <ecNumber evidence="1">2.7.11.-</ecNumber>
    </recommendedName>
</protein>
<keyword evidence="3" id="KW-1185">Reference proteome</keyword>
<dbReference type="Proteomes" id="UP000009172">
    <property type="component" value="Unassembled WGS sequence"/>
</dbReference>
<evidence type="ECO:0000313" key="2">
    <source>
        <dbReference type="EMBL" id="EGE00931.1"/>
    </source>
</evidence>
<comment type="subcellular location">
    <subcellularLocation>
        <location evidence="1">Mitochondrion matrix</location>
    </subcellularLocation>
</comment>
<dbReference type="GO" id="GO:0005524">
    <property type="term" value="F:ATP binding"/>
    <property type="evidence" value="ECO:0007669"/>
    <property type="project" value="UniProtKB-UniRule"/>
</dbReference>
<dbReference type="EMBL" id="GG698577">
    <property type="protein sequence ID" value="EGE00931.1"/>
    <property type="molecule type" value="Genomic_DNA"/>
</dbReference>
<organism evidence="2 3">
    <name type="scientific">Trichophyton tonsurans (strain CBS 112818)</name>
    <name type="common">Scalp ringworm fungus</name>
    <dbReference type="NCBI Taxonomy" id="647933"/>
    <lineage>
        <taxon>Eukaryota</taxon>
        <taxon>Fungi</taxon>
        <taxon>Dikarya</taxon>
        <taxon>Ascomycota</taxon>
        <taxon>Pezizomycotina</taxon>
        <taxon>Eurotiomycetes</taxon>
        <taxon>Eurotiomycetidae</taxon>
        <taxon>Onygenales</taxon>
        <taxon>Arthrodermataceae</taxon>
        <taxon>Trichophyton</taxon>
    </lineage>
</organism>
<keyword evidence="1" id="KW-0547">Nucleotide-binding</keyword>
<keyword evidence="1 2" id="KW-0418">Kinase</keyword>
<keyword evidence="1" id="KW-0808">Transferase</keyword>
<comment type="similarity">
    <text evidence="1">Belongs to the PDK/BCKDK protein kinase family.</text>
</comment>
<dbReference type="InterPro" id="IPR036890">
    <property type="entry name" value="HATPase_C_sf"/>
</dbReference>
<sequence>MYTTVDQTPNLDPDFNKSDFKAPMAGFGYGLPISRLYARYFGGDLKLISMEGYGTDVYLHLNRLSSSSEPLHQGSRTLLASDTGLEQEAEVEFIPAPGWRDGLDGHELIRDSIAGETQRSLGEKASWRCRDTG</sequence>
<proteinExistence type="inferred from homology"/>
<keyword evidence="1" id="KW-0496">Mitochondrion</keyword>
<dbReference type="InterPro" id="IPR039028">
    <property type="entry name" value="BCKD/PDK"/>
</dbReference>
<dbReference type="SUPFAM" id="SSF55874">
    <property type="entry name" value="ATPase domain of HSP90 chaperone/DNA topoisomerase II/histidine kinase"/>
    <property type="match status" value="1"/>
</dbReference>
<dbReference type="GO" id="GO:0005759">
    <property type="term" value="C:mitochondrial matrix"/>
    <property type="evidence" value="ECO:0007669"/>
    <property type="project" value="UniProtKB-SubCell"/>
</dbReference>
<evidence type="ECO:0000313" key="3">
    <source>
        <dbReference type="Proteomes" id="UP000009172"/>
    </source>
</evidence>
<dbReference type="EC" id="2.7.11.-" evidence="1"/>
<evidence type="ECO:0000256" key="1">
    <source>
        <dbReference type="RuleBase" id="RU366032"/>
    </source>
</evidence>
<dbReference type="PANTHER" id="PTHR11947:SF3">
    <property type="entry name" value="[PYRUVATE DEHYDROGENASE (ACETYL-TRANSFERRING)] KINASE, MITOCHONDRIAL"/>
    <property type="match status" value="1"/>
</dbReference>
<dbReference type="HOGENOM" id="CLU_1908210_0_0_1"/>
<keyword evidence="1" id="KW-0067">ATP-binding</keyword>
<dbReference type="GO" id="GO:0004740">
    <property type="term" value="F:pyruvate dehydrogenase (acetyl-transferring) kinase activity"/>
    <property type="evidence" value="ECO:0007669"/>
    <property type="project" value="TreeGrafter"/>
</dbReference>
<dbReference type="Gene3D" id="3.30.565.10">
    <property type="entry name" value="Histidine kinase-like ATPase, C-terminal domain"/>
    <property type="match status" value="1"/>
</dbReference>
<gene>
    <name evidence="2" type="ORF">TESG_08218</name>
</gene>
<accession>F2SBI1</accession>
<reference evidence="3" key="1">
    <citation type="journal article" date="2012" name="MBio">
        <title>Comparative genome analysis of Trichophyton rubrum and related dermatophytes reveals candidate genes involved in infection.</title>
        <authorList>
            <person name="Martinez D.A."/>
            <person name="Oliver B.G."/>
            <person name="Graeser Y."/>
            <person name="Goldberg J.M."/>
            <person name="Li W."/>
            <person name="Martinez-Rossi N.M."/>
            <person name="Monod M."/>
            <person name="Shelest E."/>
            <person name="Barton R.C."/>
            <person name="Birch E."/>
            <person name="Brakhage A.A."/>
            <person name="Chen Z."/>
            <person name="Gurr S.J."/>
            <person name="Heiman D."/>
            <person name="Heitman J."/>
            <person name="Kosti I."/>
            <person name="Rossi A."/>
            <person name="Saif S."/>
            <person name="Samalova M."/>
            <person name="Saunders C.W."/>
            <person name="Shea T."/>
            <person name="Summerbell R.C."/>
            <person name="Xu J."/>
            <person name="Young S."/>
            <person name="Zeng Q."/>
            <person name="Birren B.W."/>
            <person name="Cuomo C.A."/>
            <person name="White T.C."/>
        </authorList>
    </citation>
    <scope>NUCLEOTIDE SEQUENCE [LARGE SCALE GENOMIC DNA]</scope>
    <source>
        <strain evidence="3">CBS 112818</strain>
    </source>
</reference>
<name>F2SBI1_TRIT1</name>
<dbReference type="AlphaFoldDB" id="F2SBI1"/>
<keyword evidence="2" id="KW-0670">Pyruvate</keyword>
<dbReference type="PANTHER" id="PTHR11947">
    <property type="entry name" value="PYRUVATE DEHYDROGENASE KINASE"/>
    <property type="match status" value="1"/>
</dbReference>